<keyword evidence="2" id="KW-1185">Reference proteome</keyword>
<dbReference type="Gramene" id="AET4Gv20774500.2">
    <property type="protein sequence ID" value="AET4Gv20774500.2"/>
    <property type="gene ID" value="AET4Gv20774500"/>
</dbReference>
<dbReference type="EnsemblPlants" id="AET4Gv20774500.2">
    <property type="protein sequence ID" value="AET4Gv20774500.2"/>
    <property type="gene ID" value="AET4Gv20774500"/>
</dbReference>
<organism evidence="1 2">
    <name type="scientific">Aegilops tauschii subsp. strangulata</name>
    <name type="common">Goatgrass</name>
    <dbReference type="NCBI Taxonomy" id="200361"/>
    <lineage>
        <taxon>Eukaryota</taxon>
        <taxon>Viridiplantae</taxon>
        <taxon>Streptophyta</taxon>
        <taxon>Embryophyta</taxon>
        <taxon>Tracheophyta</taxon>
        <taxon>Spermatophyta</taxon>
        <taxon>Magnoliopsida</taxon>
        <taxon>Liliopsida</taxon>
        <taxon>Poales</taxon>
        <taxon>Poaceae</taxon>
        <taxon>BOP clade</taxon>
        <taxon>Pooideae</taxon>
        <taxon>Triticodae</taxon>
        <taxon>Triticeae</taxon>
        <taxon>Triticinae</taxon>
        <taxon>Aegilops</taxon>
    </lineage>
</organism>
<evidence type="ECO:0000313" key="1">
    <source>
        <dbReference type="EnsemblPlants" id="AET4Gv20774500.2"/>
    </source>
</evidence>
<reference evidence="1" key="5">
    <citation type="journal article" date="2021" name="G3 (Bethesda)">
        <title>Aegilops tauschii genome assembly Aet v5.0 features greater sequence contiguity and improved annotation.</title>
        <authorList>
            <person name="Wang L."/>
            <person name="Zhu T."/>
            <person name="Rodriguez J.C."/>
            <person name="Deal K.R."/>
            <person name="Dubcovsky J."/>
            <person name="McGuire P.E."/>
            <person name="Lux T."/>
            <person name="Spannagl M."/>
            <person name="Mayer K.F.X."/>
            <person name="Baldrich P."/>
            <person name="Meyers B.C."/>
            <person name="Huo N."/>
            <person name="Gu Y.Q."/>
            <person name="Zhou H."/>
            <person name="Devos K.M."/>
            <person name="Bennetzen J.L."/>
            <person name="Unver T."/>
            <person name="Budak H."/>
            <person name="Gulick P.J."/>
            <person name="Galiba G."/>
            <person name="Kalapos B."/>
            <person name="Nelson D.R."/>
            <person name="Li P."/>
            <person name="You F.M."/>
            <person name="Luo M.C."/>
            <person name="Dvorak J."/>
        </authorList>
    </citation>
    <scope>NUCLEOTIDE SEQUENCE [LARGE SCALE GENOMIC DNA]</scope>
    <source>
        <strain evidence="1">cv. AL8/78</strain>
    </source>
</reference>
<dbReference type="Proteomes" id="UP000015105">
    <property type="component" value="Chromosome 4D"/>
</dbReference>
<reference evidence="1" key="3">
    <citation type="journal article" date="2017" name="Nature">
        <title>Genome sequence of the progenitor of the wheat D genome Aegilops tauschii.</title>
        <authorList>
            <person name="Luo M.C."/>
            <person name="Gu Y.Q."/>
            <person name="Puiu D."/>
            <person name="Wang H."/>
            <person name="Twardziok S.O."/>
            <person name="Deal K.R."/>
            <person name="Huo N."/>
            <person name="Zhu T."/>
            <person name="Wang L."/>
            <person name="Wang Y."/>
            <person name="McGuire P.E."/>
            <person name="Liu S."/>
            <person name="Long H."/>
            <person name="Ramasamy R.K."/>
            <person name="Rodriguez J.C."/>
            <person name="Van S.L."/>
            <person name="Yuan L."/>
            <person name="Wang Z."/>
            <person name="Xia Z."/>
            <person name="Xiao L."/>
            <person name="Anderson O.D."/>
            <person name="Ouyang S."/>
            <person name="Liang Y."/>
            <person name="Zimin A.V."/>
            <person name="Pertea G."/>
            <person name="Qi P."/>
            <person name="Bennetzen J.L."/>
            <person name="Dai X."/>
            <person name="Dawson M.W."/>
            <person name="Muller H.G."/>
            <person name="Kugler K."/>
            <person name="Rivarola-Duarte L."/>
            <person name="Spannagl M."/>
            <person name="Mayer K.F.X."/>
            <person name="Lu F.H."/>
            <person name="Bevan M.W."/>
            <person name="Leroy P."/>
            <person name="Li P."/>
            <person name="You F.M."/>
            <person name="Sun Q."/>
            <person name="Liu Z."/>
            <person name="Lyons E."/>
            <person name="Wicker T."/>
            <person name="Salzberg S.L."/>
            <person name="Devos K.M."/>
            <person name="Dvorak J."/>
        </authorList>
    </citation>
    <scope>NUCLEOTIDE SEQUENCE [LARGE SCALE GENOMIC DNA]</scope>
    <source>
        <strain evidence="1">cv. AL8/78</strain>
    </source>
</reference>
<accession>A0A453J2H0</accession>
<evidence type="ECO:0000313" key="2">
    <source>
        <dbReference type="Proteomes" id="UP000015105"/>
    </source>
</evidence>
<proteinExistence type="predicted"/>
<reference evidence="1" key="4">
    <citation type="submission" date="2019-03" db="UniProtKB">
        <authorList>
            <consortium name="EnsemblPlants"/>
        </authorList>
    </citation>
    <scope>IDENTIFICATION</scope>
</reference>
<protein>
    <submittedName>
        <fullName evidence="1">Uncharacterized protein</fullName>
    </submittedName>
</protein>
<reference evidence="2" key="1">
    <citation type="journal article" date="2014" name="Science">
        <title>Ancient hybridizations among the ancestral genomes of bread wheat.</title>
        <authorList>
            <consortium name="International Wheat Genome Sequencing Consortium,"/>
            <person name="Marcussen T."/>
            <person name="Sandve S.R."/>
            <person name="Heier L."/>
            <person name="Spannagl M."/>
            <person name="Pfeifer M."/>
            <person name="Jakobsen K.S."/>
            <person name="Wulff B.B."/>
            <person name="Steuernagel B."/>
            <person name="Mayer K.F."/>
            <person name="Olsen O.A."/>
        </authorList>
    </citation>
    <scope>NUCLEOTIDE SEQUENCE [LARGE SCALE GENOMIC DNA]</scope>
    <source>
        <strain evidence="2">cv. AL8/78</strain>
    </source>
</reference>
<name>A0A453J2H0_AEGTS</name>
<reference evidence="2" key="2">
    <citation type="journal article" date="2017" name="Nat. Plants">
        <title>The Aegilops tauschii genome reveals multiple impacts of transposons.</title>
        <authorList>
            <person name="Zhao G."/>
            <person name="Zou C."/>
            <person name="Li K."/>
            <person name="Wang K."/>
            <person name="Li T."/>
            <person name="Gao L."/>
            <person name="Zhang X."/>
            <person name="Wang H."/>
            <person name="Yang Z."/>
            <person name="Liu X."/>
            <person name="Jiang W."/>
            <person name="Mao L."/>
            <person name="Kong X."/>
            <person name="Jiao Y."/>
            <person name="Jia J."/>
        </authorList>
    </citation>
    <scope>NUCLEOTIDE SEQUENCE [LARGE SCALE GENOMIC DNA]</scope>
    <source>
        <strain evidence="2">cv. AL8/78</strain>
    </source>
</reference>
<dbReference type="AlphaFoldDB" id="A0A453J2H0"/>
<sequence>MVISIWMCDIIRTCDVMIVGLWCSQLDIKMRPSIRQAVNVLRSEELQYVCVLMEGSPVMNWSHLNSLYPTTTINIYANLTHTRSWLPNDSYLGDEKTDICKLLWTL</sequence>